<dbReference type="SMART" id="SM00448">
    <property type="entry name" value="REC"/>
    <property type="match status" value="1"/>
</dbReference>
<evidence type="ECO:0000256" key="6">
    <source>
        <dbReference type="SAM" id="MobiDB-lite"/>
    </source>
</evidence>
<dbReference type="GO" id="GO:0000160">
    <property type="term" value="P:phosphorelay signal transduction system"/>
    <property type="evidence" value="ECO:0007669"/>
    <property type="project" value="InterPro"/>
</dbReference>
<dbReference type="InterPro" id="IPR025662">
    <property type="entry name" value="Sigma_54_int_dom_ATP-bd_1"/>
</dbReference>
<comment type="caution">
    <text evidence="9">The sequence shown here is derived from an EMBL/GenBank/DDBJ whole genome shotgun (WGS) entry which is preliminary data.</text>
</comment>
<dbReference type="InterPro" id="IPR058031">
    <property type="entry name" value="AAA_lid_NorR"/>
</dbReference>
<dbReference type="InterPro" id="IPR001789">
    <property type="entry name" value="Sig_transdc_resp-reg_receiver"/>
</dbReference>
<dbReference type="Pfam" id="PF02954">
    <property type="entry name" value="HTH_8"/>
    <property type="match status" value="1"/>
</dbReference>
<name>A0A8J6Y014_9BACT</name>
<feature type="domain" description="Response regulatory" evidence="8">
    <location>
        <begin position="6"/>
        <end position="120"/>
    </location>
</feature>
<keyword evidence="3" id="KW-0805">Transcription regulation</keyword>
<dbReference type="SMART" id="SM00382">
    <property type="entry name" value="AAA"/>
    <property type="match status" value="1"/>
</dbReference>
<dbReference type="PRINTS" id="PR01590">
    <property type="entry name" value="HTHFIS"/>
</dbReference>
<dbReference type="Gene3D" id="3.40.50.300">
    <property type="entry name" value="P-loop containing nucleotide triphosphate hydrolases"/>
    <property type="match status" value="1"/>
</dbReference>
<keyword evidence="1" id="KW-0547">Nucleotide-binding</keyword>
<dbReference type="InterPro" id="IPR027417">
    <property type="entry name" value="P-loop_NTPase"/>
</dbReference>
<evidence type="ECO:0000256" key="4">
    <source>
        <dbReference type="ARBA" id="ARBA00023163"/>
    </source>
</evidence>
<keyword evidence="5" id="KW-0597">Phosphoprotein</keyword>
<dbReference type="PROSITE" id="PS00688">
    <property type="entry name" value="SIGMA54_INTERACT_3"/>
    <property type="match status" value="1"/>
</dbReference>
<evidence type="ECO:0000256" key="2">
    <source>
        <dbReference type="ARBA" id="ARBA00022840"/>
    </source>
</evidence>
<dbReference type="Gene3D" id="3.40.50.2300">
    <property type="match status" value="1"/>
</dbReference>
<dbReference type="GO" id="GO:0005524">
    <property type="term" value="F:ATP binding"/>
    <property type="evidence" value="ECO:0007669"/>
    <property type="project" value="UniProtKB-KW"/>
</dbReference>
<protein>
    <submittedName>
        <fullName evidence="9">Sigma-54-dependent Fis family transcriptional regulator</fullName>
    </submittedName>
</protein>
<keyword evidence="2" id="KW-0067">ATP-binding</keyword>
<organism evidence="9 10">
    <name type="scientific">Candidatus Polarisedimenticola svalbardensis</name>
    <dbReference type="NCBI Taxonomy" id="2886004"/>
    <lineage>
        <taxon>Bacteria</taxon>
        <taxon>Pseudomonadati</taxon>
        <taxon>Acidobacteriota</taxon>
        <taxon>Candidatus Polarisedimenticolia</taxon>
        <taxon>Candidatus Polarisedimenticolales</taxon>
        <taxon>Candidatus Polarisedimenticolaceae</taxon>
        <taxon>Candidatus Polarisedimenticola</taxon>
    </lineage>
</organism>
<gene>
    <name evidence="9" type="ORF">IFK94_10745</name>
</gene>
<evidence type="ECO:0000256" key="5">
    <source>
        <dbReference type="PROSITE-ProRule" id="PRU00169"/>
    </source>
</evidence>
<dbReference type="InterPro" id="IPR025944">
    <property type="entry name" value="Sigma_54_int_dom_CS"/>
</dbReference>
<evidence type="ECO:0000256" key="1">
    <source>
        <dbReference type="ARBA" id="ARBA00022741"/>
    </source>
</evidence>
<feature type="region of interest" description="Disordered" evidence="6">
    <location>
        <begin position="382"/>
        <end position="408"/>
    </location>
</feature>
<accession>A0A8J6Y014</accession>
<keyword evidence="4" id="KW-0804">Transcription</keyword>
<dbReference type="InterPro" id="IPR011006">
    <property type="entry name" value="CheY-like_superfamily"/>
</dbReference>
<reference evidence="9 10" key="1">
    <citation type="submission" date="2020-08" db="EMBL/GenBank/DDBJ databases">
        <title>Acidobacteriota in marine sediments use diverse sulfur dissimilation pathways.</title>
        <authorList>
            <person name="Wasmund K."/>
        </authorList>
    </citation>
    <scope>NUCLEOTIDE SEQUENCE [LARGE SCALE GENOMIC DNA]</scope>
    <source>
        <strain evidence="9">MAG AM4</strain>
    </source>
</reference>
<evidence type="ECO:0000313" key="9">
    <source>
        <dbReference type="EMBL" id="MBD3868590.1"/>
    </source>
</evidence>
<feature type="compositionally biased region" description="Low complexity" evidence="6">
    <location>
        <begin position="389"/>
        <end position="402"/>
    </location>
</feature>
<dbReference type="GO" id="GO:0006355">
    <property type="term" value="P:regulation of DNA-templated transcription"/>
    <property type="evidence" value="ECO:0007669"/>
    <property type="project" value="InterPro"/>
</dbReference>
<feature type="modified residue" description="4-aspartylphosphate" evidence="5">
    <location>
        <position position="55"/>
    </location>
</feature>
<dbReference type="FunFam" id="3.40.50.300:FF:000006">
    <property type="entry name" value="DNA-binding transcriptional regulator NtrC"/>
    <property type="match status" value="1"/>
</dbReference>
<dbReference type="Pfam" id="PF25601">
    <property type="entry name" value="AAA_lid_14"/>
    <property type="match status" value="1"/>
</dbReference>
<evidence type="ECO:0000256" key="3">
    <source>
        <dbReference type="ARBA" id="ARBA00023015"/>
    </source>
</evidence>
<dbReference type="PROSITE" id="PS50110">
    <property type="entry name" value="RESPONSE_REGULATORY"/>
    <property type="match status" value="1"/>
</dbReference>
<dbReference type="SUPFAM" id="SSF46689">
    <property type="entry name" value="Homeodomain-like"/>
    <property type="match status" value="1"/>
</dbReference>
<feature type="domain" description="Sigma-54 factor interaction" evidence="7">
    <location>
        <begin position="143"/>
        <end position="371"/>
    </location>
</feature>
<dbReference type="SUPFAM" id="SSF52172">
    <property type="entry name" value="CheY-like"/>
    <property type="match status" value="1"/>
</dbReference>
<dbReference type="SUPFAM" id="SSF52540">
    <property type="entry name" value="P-loop containing nucleoside triphosphate hydrolases"/>
    <property type="match status" value="1"/>
</dbReference>
<evidence type="ECO:0000313" key="10">
    <source>
        <dbReference type="Proteomes" id="UP000648239"/>
    </source>
</evidence>
<dbReference type="Pfam" id="PF00072">
    <property type="entry name" value="Response_reg"/>
    <property type="match status" value="1"/>
</dbReference>
<sequence>MNTPGNILIVDDDLSLIESLTGLLEHAGHAVRYACNGKDALAAVGSHPTDLVLLDLRLGSEHGLDLLPRLKTLRPEMSVIMITALGTVENAVEAMRLGADNFITKPLDPPQLLAILAKGFEARELRHRSSRLERLSGDGAREIVTVSPAMEQALNMIDTVADRDTTVLLLGETGTGKGMMARRIHHTSRRSEQPFVELNCAGLQPELTESELFGHERGAFTGAAERKLGLFEAAHHGTLFLDEIGEMDPAVQAKLLHVLEEQHFRRLGGVTEIEADVRVLVATHRNLEALAAEGTFRQDLFYRLNVFAVPIPPLRERPEDILPLAIRFLAEYRGGDGSSAGLSDDAAAILQSYRWPGNVRELRNVMERAAILCPADAAIQPSHLPPLPAGGSPQQQPQPSSAVTMDDAEQRALEQALQAHDGNIQAAARQLGVSRGTLYRKIRKYGL</sequence>
<proteinExistence type="predicted"/>
<dbReference type="AlphaFoldDB" id="A0A8J6Y014"/>
<dbReference type="PANTHER" id="PTHR32071">
    <property type="entry name" value="TRANSCRIPTIONAL REGULATORY PROTEIN"/>
    <property type="match status" value="1"/>
</dbReference>
<dbReference type="EMBL" id="JACXWD010000036">
    <property type="protein sequence ID" value="MBD3868590.1"/>
    <property type="molecule type" value="Genomic_DNA"/>
</dbReference>
<dbReference type="GO" id="GO:0043565">
    <property type="term" value="F:sequence-specific DNA binding"/>
    <property type="evidence" value="ECO:0007669"/>
    <property type="project" value="InterPro"/>
</dbReference>
<dbReference type="InterPro" id="IPR003593">
    <property type="entry name" value="AAA+_ATPase"/>
</dbReference>
<dbReference type="PROSITE" id="PS00675">
    <property type="entry name" value="SIGMA54_INTERACT_1"/>
    <property type="match status" value="1"/>
</dbReference>
<dbReference type="InterPro" id="IPR009057">
    <property type="entry name" value="Homeodomain-like_sf"/>
</dbReference>
<dbReference type="CDD" id="cd00009">
    <property type="entry name" value="AAA"/>
    <property type="match status" value="1"/>
</dbReference>
<dbReference type="InterPro" id="IPR002197">
    <property type="entry name" value="HTH_Fis"/>
</dbReference>
<dbReference type="Gene3D" id="1.10.8.60">
    <property type="match status" value="1"/>
</dbReference>
<dbReference type="PANTHER" id="PTHR32071:SF113">
    <property type="entry name" value="ALGINATE BIOSYNTHESIS TRANSCRIPTIONAL REGULATORY PROTEIN ALGB"/>
    <property type="match status" value="1"/>
</dbReference>
<dbReference type="Proteomes" id="UP000648239">
    <property type="component" value="Unassembled WGS sequence"/>
</dbReference>
<evidence type="ECO:0000259" key="7">
    <source>
        <dbReference type="PROSITE" id="PS50045"/>
    </source>
</evidence>
<evidence type="ECO:0000259" key="8">
    <source>
        <dbReference type="PROSITE" id="PS50110"/>
    </source>
</evidence>
<dbReference type="PROSITE" id="PS50045">
    <property type="entry name" value="SIGMA54_INTERACT_4"/>
    <property type="match status" value="1"/>
</dbReference>
<dbReference type="InterPro" id="IPR002078">
    <property type="entry name" value="Sigma_54_int"/>
</dbReference>
<dbReference type="Pfam" id="PF00158">
    <property type="entry name" value="Sigma54_activat"/>
    <property type="match status" value="1"/>
</dbReference>
<dbReference type="Gene3D" id="1.10.10.60">
    <property type="entry name" value="Homeodomain-like"/>
    <property type="match status" value="1"/>
</dbReference>